<comment type="caution">
    <text evidence="12">The sequence shown here is derived from an EMBL/GenBank/DDBJ whole genome shotgun (WGS) entry which is preliminary data.</text>
</comment>
<evidence type="ECO:0000313" key="13">
    <source>
        <dbReference type="Proteomes" id="UP001255856"/>
    </source>
</evidence>
<dbReference type="SUPFAM" id="SSF47781">
    <property type="entry name" value="RuvA domain 2-like"/>
    <property type="match status" value="1"/>
</dbReference>
<dbReference type="AlphaFoldDB" id="A0AAD9IEA0"/>
<keyword evidence="5" id="KW-0227">DNA damage</keyword>
<dbReference type="InterPro" id="IPR047520">
    <property type="entry name" value="XPF_nuclease"/>
</dbReference>
<dbReference type="SMART" id="SM00891">
    <property type="entry name" value="ERCC4"/>
    <property type="match status" value="1"/>
</dbReference>
<dbReference type="InterPro" id="IPR006166">
    <property type="entry name" value="ERCC4_domain"/>
</dbReference>
<dbReference type="GO" id="GO:1901255">
    <property type="term" value="P:nucleotide-excision repair involved in interstrand cross-link repair"/>
    <property type="evidence" value="ECO:0007669"/>
    <property type="project" value="TreeGrafter"/>
</dbReference>
<accession>A0AAD9IEA0</accession>
<gene>
    <name evidence="12" type="ORF">QBZ16_001019</name>
</gene>
<dbReference type="InterPro" id="IPR010994">
    <property type="entry name" value="RuvA_2-like"/>
</dbReference>
<dbReference type="PANTHER" id="PTHR10150:SF0">
    <property type="entry name" value="DNA REPAIR ENDONUCLEASE XPF"/>
    <property type="match status" value="1"/>
</dbReference>
<dbReference type="GO" id="GO:0000712">
    <property type="term" value="P:resolution of meiotic recombination intermediates"/>
    <property type="evidence" value="ECO:0007669"/>
    <property type="project" value="TreeGrafter"/>
</dbReference>
<keyword evidence="7" id="KW-0238">DNA-binding</keyword>
<evidence type="ECO:0000256" key="2">
    <source>
        <dbReference type="ARBA" id="ARBA00010015"/>
    </source>
</evidence>
<evidence type="ECO:0000259" key="11">
    <source>
        <dbReference type="SMART" id="SM00891"/>
    </source>
</evidence>
<protein>
    <recommendedName>
        <fullName evidence="11">ERCC4 domain-containing protein</fullName>
    </recommendedName>
</protein>
<reference evidence="12" key="1">
    <citation type="submission" date="2021-01" db="EMBL/GenBank/DDBJ databases">
        <authorList>
            <person name="Eckstrom K.M.E."/>
        </authorList>
    </citation>
    <scope>NUCLEOTIDE SEQUENCE</scope>
    <source>
        <strain evidence="12">UVCC 0001</strain>
    </source>
</reference>
<feature type="domain" description="ERCC4" evidence="11">
    <location>
        <begin position="673"/>
        <end position="753"/>
    </location>
</feature>
<comment type="subcellular location">
    <subcellularLocation>
        <location evidence="1">Nucleus</location>
    </subcellularLocation>
</comment>
<evidence type="ECO:0000256" key="6">
    <source>
        <dbReference type="ARBA" id="ARBA00022801"/>
    </source>
</evidence>
<dbReference type="Proteomes" id="UP001255856">
    <property type="component" value="Unassembled WGS sequence"/>
</dbReference>
<keyword evidence="6" id="KW-0378">Hydrolase</keyword>
<keyword evidence="8" id="KW-0234">DNA repair</keyword>
<keyword evidence="13" id="KW-1185">Reference proteome</keyword>
<comment type="similarity">
    <text evidence="2">Belongs to the XPF family.</text>
</comment>
<evidence type="ECO:0000313" key="12">
    <source>
        <dbReference type="EMBL" id="KAK2076493.1"/>
    </source>
</evidence>
<dbReference type="Gene3D" id="1.10.150.20">
    <property type="entry name" value="5' to 3' exonuclease, C-terminal subdomain"/>
    <property type="match status" value="1"/>
</dbReference>
<proteinExistence type="inferred from homology"/>
<dbReference type="EMBL" id="JASFZW010000010">
    <property type="protein sequence ID" value="KAK2076493.1"/>
    <property type="molecule type" value="Genomic_DNA"/>
</dbReference>
<dbReference type="GO" id="GO:0003697">
    <property type="term" value="F:single-stranded DNA binding"/>
    <property type="evidence" value="ECO:0007669"/>
    <property type="project" value="TreeGrafter"/>
</dbReference>
<evidence type="ECO:0000256" key="8">
    <source>
        <dbReference type="ARBA" id="ARBA00023204"/>
    </source>
</evidence>
<dbReference type="GO" id="GO:0000110">
    <property type="term" value="C:nucleotide-excision repair factor 1 complex"/>
    <property type="evidence" value="ECO:0007669"/>
    <property type="project" value="TreeGrafter"/>
</dbReference>
<dbReference type="SUPFAM" id="SSF52980">
    <property type="entry name" value="Restriction endonuclease-like"/>
    <property type="match status" value="1"/>
</dbReference>
<keyword evidence="9" id="KW-0539">Nucleus</keyword>
<dbReference type="Pfam" id="PF02732">
    <property type="entry name" value="ERCC4"/>
    <property type="match status" value="1"/>
</dbReference>
<feature type="region of interest" description="Disordered" evidence="10">
    <location>
        <begin position="466"/>
        <end position="494"/>
    </location>
</feature>
<feature type="region of interest" description="Disordered" evidence="10">
    <location>
        <begin position="637"/>
        <end position="668"/>
    </location>
</feature>
<dbReference type="FunFam" id="3.40.50.10130:FF:000002">
    <property type="entry name" value="DNA repair endonuclease XPF"/>
    <property type="match status" value="1"/>
</dbReference>
<keyword evidence="3" id="KW-0540">Nuclease</keyword>
<evidence type="ECO:0000256" key="3">
    <source>
        <dbReference type="ARBA" id="ARBA00022722"/>
    </source>
</evidence>
<name>A0AAD9IEA0_PROWI</name>
<organism evidence="12 13">
    <name type="scientific">Prototheca wickerhamii</name>
    <dbReference type="NCBI Taxonomy" id="3111"/>
    <lineage>
        <taxon>Eukaryota</taxon>
        <taxon>Viridiplantae</taxon>
        <taxon>Chlorophyta</taxon>
        <taxon>core chlorophytes</taxon>
        <taxon>Trebouxiophyceae</taxon>
        <taxon>Chlorellales</taxon>
        <taxon>Chlorellaceae</taxon>
        <taxon>Prototheca</taxon>
    </lineage>
</organism>
<feature type="compositionally biased region" description="Low complexity" evidence="10">
    <location>
        <begin position="473"/>
        <end position="494"/>
    </location>
</feature>
<dbReference type="InterPro" id="IPR011335">
    <property type="entry name" value="Restrct_endonuc-II-like"/>
</dbReference>
<evidence type="ECO:0000256" key="5">
    <source>
        <dbReference type="ARBA" id="ARBA00022763"/>
    </source>
</evidence>
<evidence type="ECO:0000256" key="1">
    <source>
        <dbReference type="ARBA" id="ARBA00004123"/>
    </source>
</evidence>
<dbReference type="PANTHER" id="PTHR10150">
    <property type="entry name" value="DNA REPAIR ENDONUCLEASE XPF"/>
    <property type="match status" value="1"/>
</dbReference>
<dbReference type="Gene3D" id="3.40.50.10130">
    <property type="match status" value="1"/>
</dbReference>
<evidence type="ECO:0000256" key="4">
    <source>
        <dbReference type="ARBA" id="ARBA00022759"/>
    </source>
</evidence>
<evidence type="ECO:0000256" key="9">
    <source>
        <dbReference type="ARBA" id="ARBA00023242"/>
    </source>
</evidence>
<dbReference type="GO" id="GO:0000014">
    <property type="term" value="F:single-stranded DNA endodeoxyribonuclease activity"/>
    <property type="evidence" value="ECO:0007669"/>
    <property type="project" value="TreeGrafter"/>
</dbReference>
<dbReference type="CDD" id="cd20078">
    <property type="entry name" value="XPF_nuclease_XPF_euk"/>
    <property type="match status" value="1"/>
</dbReference>
<dbReference type="GO" id="GO:0003684">
    <property type="term" value="F:damaged DNA binding"/>
    <property type="evidence" value="ECO:0007669"/>
    <property type="project" value="TreeGrafter"/>
</dbReference>
<evidence type="ECO:0000256" key="10">
    <source>
        <dbReference type="SAM" id="MobiDB-lite"/>
    </source>
</evidence>
<keyword evidence="4" id="KW-0255">Endonuclease</keyword>
<evidence type="ECO:0000256" key="7">
    <source>
        <dbReference type="ARBA" id="ARBA00023125"/>
    </source>
</evidence>
<dbReference type="GO" id="GO:0000724">
    <property type="term" value="P:double-strand break repair via homologous recombination"/>
    <property type="evidence" value="ECO:0007669"/>
    <property type="project" value="TreeGrafter"/>
</dbReference>
<feature type="region of interest" description="Disordered" evidence="10">
    <location>
        <begin position="1"/>
        <end position="23"/>
    </location>
</feature>
<sequence>MASPGGVLDPAAPAQEAVSDGEASAEERVHLPLLPFQLSLLDDLVREDGVAVLAAGLGVAQIAAALIRLQHARHGSEGSRGGPLLVLGATHWQREEIRRECARQERLAAAAGLVDVTAQVPSQERASLYASAPCLCVTTRILVVDFLSGRLRGQDVAGLLILNAHRVTDASGEAFAARLFRGAAPGGAVRALSDRPLALAADFGRADKVLKALFVRSLHMWPRFQAQARADLEAAPPEVVELALPLSAAARLIYDAISQLMDACVREIRKTNKIDATDLTVEAGLFRAFDETIRRQLNPIWHTVGARTKQIVADLRTLRALAASLLRFDAVTFLAYLESLRATEGTGSVWLFHSAAHRVFEAAKARVYALRRGLTPAKRTSAAAPTPAVTIEPVLEPLPKWELLAEVLEELQELGGAGDGNQDRPQGVILIACQDAFTAAQLRDVAEVGPEAMMARLWRGYLEQRAGGPGAPPASKAAARAELLRQQQHQHPQATTAELLAREAAGAAANRLRADSQPADPDSPWSDYAIASRGIDFLVLDDHEFWRLWAHGRALRAVVMYDPDPALARQIELLQAARGQGVQCEEPIVRLLRYEESLEMDRFQASMAREREAFSSLIRSKEVMTAPQPAEAVLDEHGRPRDARAGPVSHASSLPASTRVAGGRRPAPPRRTRLVVDLREFMSPLPGVLHAAGCEIVPLTLEVGDYVLSDALCVERKSLSDLRSSLQSGRLYAQAAAMSRCYATPVLLIEFEGDRAFALQAASELGDDVRLGALLSRIVLLCLHFPRLRLLWSRSMHATADIFMALKANQDEPDPVKAAAAGIPLEGDPAEAEAESIVNQPAVDLLRRLPGVTEANARPLMRAAGSLAGLARMSEEELARVMEGRVAARKLKAFLSQDCRALFQQL</sequence>